<dbReference type="SMART" id="SM00347">
    <property type="entry name" value="HTH_MARR"/>
    <property type="match status" value="1"/>
</dbReference>
<dbReference type="Pfam" id="PF01047">
    <property type="entry name" value="MarR"/>
    <property type="match status" value="1"/>
</dbReference>
<dbReference type="PANTHER" id="PTHR33164:SF43">
    <property type="entry name" value="HTH-TYPE TRANSCRIPTIONAL REPRESSOR YETL"/>
    <property type="match status" value="1"/>
</dbReference>
<dbReference type="InterPro" id="IPR000835">
    <property type="entry name" value="HTH_MarR-typ"/>
</dbReference>
<evidence type="ECO:0000259" key="1">
    <source>
        <dbReference type="PROSITE" id="PS50995"/>
    </source>
</evidence>
<dbReference type="STRING" id="321339.SAMN05444340_1127"/>
<dbReference type="RefSeq" id="WP_089884032.1">
    <property type="nucleotide sequence ID" value="NZ_FNPF01000012.1"/>
</dbReference>
<protein>
    <submittedName>
        <fullName evidence="2">DNA-binding transcriptional regulator, MarR family</fullName>
    </submittedName>
</protein>
<dbReference type="InterPro" id="IPR036388">
    <property type="entry name" value="WH-like_DNA-bd_sf"/>
</dbReference>
<dbReference type="Gene3D" id="1.10.10.10">
    <property type="entry name" value="Winged helix-like DNA-binding domain superfamily/Winged helix DNA-binding domain"/>
    <property type="match status" value="1"/>
</dbReference>
<feature type="domain" description="HTH marR-type" evidence="1">
    <location>
        <begin position="21"/>
        <end position="154"/>
    </location>
</feature>
<dbReference type="GO" id="GO:0006950">
    <property type="term" value="P:response to stress"/>
    <property type="evidence" value="ECO:0007669"/>
    <property type="project" value="TreeGrafter"/>
</dbReference>
<keyword evidence="2" id="KW-0238">DNA-binding</keyword>
<sequence>MTLAPDPPAPETAAEVRLGGLARSLGFLLRIAQVRNFERFHARFEGMDLRPGEFSVLWVIRLNPGIRQGLLAQTLSIKPAQMTKVIRRLEDQGKLVRTIPEGDRRSVRLDLTGAGRAFVEARRDDFLGADDYHGDDLTPEESRELARLLLKYSGTHFRATE</sequence>
<dbReference type="OrthoDB" id="7269152at2"/>
<dbReference type="PROSITE" id="PS50995">
    <property type="entry name" value="HTH_MARR_2"/>
    <property type="match status" value="1"/>
</dbReference>
<dbReference type="SUPFAM" id="SSF46785">
    <property type="entry name" value="Winged helix' DNA-binding domain"/>
    <property type="match status" value="1"/>
</dbReference>
<keyword evidence="3" id="KW-1185">Reference proteome</keyword>
<name>A0A1H3LA56_9RHOB</name>
<gene>
    <name evidence="2" type="ORF">SAMN05444340_1127</name>
</gene>
<accession>A0A1H3LA56</accession>
<dbReference type="PANTHER" id="PTHR33164">
    <property type="entry name" value="TRANSCRIPTIONAL REGULATOR, MARR FAMILY"/>
    <property type="match status" value="1"/>
</dbReference>
<dbReference type="InterPro" id="IPR039422">
    <property type="entry name" value="MarR/SlyA-like"/>
</dbReference>
<dbReference type="GO" id="GO:0003677">
    <property type="term" value="F:DNA binding"/>
    <property type="evidence" value="ECO:0007669"/>
    <property type="project" value="UniProtKB-KW"/>
</dbReference>
<organism evidence="2 3">
    <name type="scientific">Citreimonas salinaria</name>
    <dbReference type="NCBI Taxonomy" id="321339"/>
    <lineage>
        <taxon>Bacteria</taxon>
        <taxon>Pseudomonadati</taxon>
        <taxon>Pseudomonadota</taxon>
        <taxon>Alphaproteobacteria</taxon>
        <taxon>Rhodobacterales</taxon>
        <taxon>Roseobacteraceae</taxon>
        <taxon>Citreimonas</taxon>
    </lineage>
</organism>
<dbReference type="Proteomes" id="UP000199286">
    <property type="component" value="Unassembled WGS sequence"/>
</dbReference>
<evidence type="ECO:0000313" key="3">
    <source>
        <dbReference type="Proteomes" id="UP000199286"/>
    </source>
</evidence>
<dbReference type="GO" id="GO:0003700">
    <property type="term" value="F:DNA-binding transcription factor activity"/>
    <property type="evidence" value="ECO:0007669"/>
    <property type="project" value="InterPro"/>
</dbReference>
<dbReference type="InterPro" id="IPR036390">
    <property type="entry name" value="WH_DNA-bd_sf"/>
</dbReference>
<proteinExistence type="predicted"/>
<evidence type="ECO:0000313" key="2">
    <source>
        <dbReference type="EMBL" id="SDY60775.1"/>
    </source>
</evidence>
<reference evidence="2 3" key="1">
    <citation type="submission" date="2016-10" db="EMBL/GenBank/DDBJ databases">
        <authorList>
            <person name="de Groot N.N."/>
        </authorList>
    </citation>
    <scope>NUCLEOTIDE SEQUENCE [LARGE SCALE GENOMIC DNA]</scope>
    <source>
        <strain evidence="2 3">DSM 26880</strain>
    </source>
</reference>
<dbReference type="EMBL" id="FNPF01000012">
    <property type="protein sequence ID" value="SDY60775.1"/>
    <property type="molecule type" value="Genomic_DNA"/>
</dbReference>
<dbReference type="AlphaFoldDB" id="A0A1H3LA56"/>